<dbReference type="InterPro" id="IPR023753">
    <property type="entry name" value="FAD/NAD-binding_dom"/>
</dbReference>
<evidence type="ECO:0000259" key="9">
    <source>
        <dbReference type="Pfam" id="PF07992"/>
    </source>
</evidence>
<dbReference type="NCBIfam" id="NF007123">
    <property type="entry name" value="PRK09564.1"/>
    <property type="match status" value="1"/>
</dbReference>
<protein>
    <submittedName>
        <fullName evidence="10">NADH dehydrogenase</fullName>
    </submittedName>
</protein>
<keyword evidence="5" id="KW-0560">Oxidoreductase</keyword>
<keyword evidence="7" id="KW-0676">Redox-active center</keyword>
<dbReference type="InterPro" id="IPR050260">
    <property type="entry name" value="FAD-bd_OxRdtase"/>
</dbReference>
<feature type="domain" description="Pyridine nucleotide-disulphide oxidoreductase dimerisation" evidence="8">
    <location>
        <begin position="328"/>
        <end position="431"/>
    </location>
</feature>
<evidence type="ECO:0000256" key="4">
    <source>
        <dbReference type="ARBA" id="ARBA00022827"/>
    </source>
</evidence>
<dbReference type="PANTHER" id="PTHR43429">
    <property type="entry name" value="PYRIDINE NUCLEOTIDE-DISULFIDE OXIDOREDUCTASE DOMAIN-CONTAINING"/>
    <property type="match status" value="1"/>
</dbReference>
<keyword evidence="4" id="KW-0274">FAD</keyword>
<dbReference type="InterPro" id="IPR016156">
    <property type="entry name" value="FAD/NAD-linked_Rdtase_dimer_sf"/>
</dbReference>
<comment type="similarity">
    <text evidence="2">Belongs to the class-III pyridine nucleotide-disulfide oxidoreductase family.</text>
</comment>
<proteinExistence type="inferred from homology"/>
<dbReference type="Gene3D" id="3.50.50.60">
    <property type="entry name" value="FAD/NAD(P)-binding domain"/>
    <property type="match status" value="2"/>
</dbReference>
<feature type="domain" description="FAD/NAD(P)-binding" evidence="9">
    <location>
        <begin position="1"/>
        <end position="304"/>
    </location>
</feature>
<gene>
    <name evidence="10" type="ORF">BH747_10340</name>
</gene>
<reference evidence="10 11" key="1">
    <citation type="journal article" date="2017" name="BMC Microbiol.">
        <title>Comparative genomics of Enterococcus spp. isolated from bovine feces.</title>
        <authorList>
            <person name="Beukers A.G."/>
            <person name="Zaheer R."/>
            <person name="Goji N."/>
            <person name="Amoako K.K."/>
            <person name="Chaves A.V."/>
            <person name="Ward M.P."/>
            <person name="McAllister T.A."/>
        </authorList>
    </citation>
    <scope>NUCLEOTIDE SEQUENCE [LARGE SCALE GENOMIC DNA]</scope>
    <source>
        <strain evidence="10 11">F1129D 143</strain>
    </source>
</reference>
<evidence type="ECO:0000313" key="10">
    <source>
        <dbReference type="EMBL" id="OQO69294.1"/>
    </source>
</evidence>
<evidence type="ECO:0000256" key="6">
    <source>
        <dbReference type="ARBA" id="ARBA00023097"/>
    </source>
</evidence>
<keyword evidence="3" id="KW-0285">Flavoprotein</keyword>
<evidence type="ECO:0000256" key="3">
    <source>
        <dbReference type="ARBA" id="ARBA00022630"/>
    </source>
</evidence>
<dbReference type="Pfam" id="PF02852">
    <property type="entry name" value="Pyr_redox_dim"/>
    <property type="match status" value="1"/>
</dbReference>
<dbReference type="InterPro" id="IPR004099">
    <property type="entry name" value="Pyr_nucl-diS_OxRdtase_dimer"/>
</dbReference>
<keyword evidence="6" id="KW-0558">Oxidation</keyword>
<comment type="caution">
    <text evidence="10">The sequence shown here is derived from an EMBL/GenBank/DDBJ whole genome shotgun (WGS) entry which is preliminary data.</text>
</comment>
<dbReference type="PANTHER" id="PTHR43429:SF1">
    <property type="entry name" value="NAD(P)H SULFUR OXIDOREDUCTASE (COA-DEPENDENT)"/>
    <property type="match status" value="1"/>
</dbReference>
<evidence type="ECO:0000256" key="7">
    <source>
        <dbReference type="ARBA" id="ARBA00023284"/>
    </source>
</evidence>
<name>A0A1V8Y9J3_9ENTE</name>
<dbReference type="Pfam" id="PF07992">
    <property type="entry name" value="Pyr_redox_2"/>
    <property type="match status" value="1"/>
</dbReference>
<dbReference type="Proteomes" id="UP000192477">
    <property type="component" value="Unassembled WGS sequence"/>
</dbReference>
<dbReference type="PRINTS" id="PR00469">
    <property type="entry name" value="PNDRDTASEII"/>
</dbReference>
<dbReference type="SUPFAM" id="SSF51905">
    <property type="entry name" value="FAD/NAD(P)-binding domain"/>
    <property type="match status" value="1"/>
</dbReference>
<dbReference type="PRINTS" id="PR00368">
    <property type="entry name" value="FADPNR"/>
</dbReference>
<evidence type="ECO:0000259" key="8">
    <source>
        <dbReference type="Pfam" id="PF02852"/>
    </source>
</evidence>
<dbReference type="InterPro" id="IPR036188">
    <property type="entry name" value="FAD/NAD-bd_sf"/>
</dbReference>
<evidence type="ECO:0000256" key="1">
    <source>
        <dbReference type="ARBA" id="ARBA00001974"/>
    </source>
</evidence>
<comment type="cofactor">
    <cofactor evidence="1">
        <name>FAD</name>
        <dbReference type="ChEBI" id="CHEBI:57692"/>
    </cofactor>
</comment>
<dbReference type="STRING" id="112904.BH747_10340"/>
<dbReference type="EMBL" id="MJEA01000011">
    <property type="protein sequence ID" value="OQO69294.1"/>
    <property type="molecule type" value="Genomic_DNA"/>
</dbReference>
<evidence type="ECO:0000256" key="5">
    <source>
        <dbReference type="ARBA" id="ARBA00023002"/>
    </source>
</evidence>
<evidence type="ECO:0000256" key="2">
    <source>
        <dbReference type="ARBA" id="ARBA00009130"/>
    </source>
</evidence>
<dbReference type="RefSeq" id="WP_081184380.1">
    <property type="nucleotide sequence ID" value="NZ_MJEA01000011.1"/>
</dbReference>
<organism evidence="10 11">
    <name type="scientific">Enterococcus villorum</name>
    <dbReference type="NCBI Taxonomy" id="112904"/>
    <lineage>
        <taxon>Bacteria</taxon>
        <taxon>Bacillati</taxon>
        <taxon>Bacillota</taxon>
        <taxon>Bacilli</taxon>
        <taxon>Lactobacillales</taxon>
        <taxon>Enterococcaceae</taxon>
        <taxon>Enterococcus</taxon>
    </lineage>
</organism>
<dbReference type="AlphaFoldDB" id="A0A1V8Y9J3"/>
<dbReference type="SUPFAM" id="SSF55424">
    <property type="entry name" value="FAD/NAD-linked reductases, dimerisation (C-terminal) domain"/>
    <property type="match status" value="1"/>
</dbReference>
<accession>A0A1V8Y9J3</accession>
<sequence length="442" mass="48312">MKIVIIGGVAAGMSAAAKAKRVNPDAEITVIEREDYISFGACGLPYYLGEEFTDEKEMFARTPDQIERLGIKLMLQHQVESVDVLNKSLNVKNLTTNELFQQEYDRLMIATGAKPYIPKIAGIDSDDVYTITKLAEVERLQSKLHEYQNLVIIGGGFIGVEVADQLTKRGKNIQIIEMATKLMNRTFDSEFADKIEEAIKEEQVSVALEESVTQIETVNGRITTVHTTKGNYKADAVIIATGFIPNTAFLEGQLDRLGNGAIKIDTYGRTSQKDIFAADDCASIPHRLLGDVYLPLATTANKMGRIVGINIGGTQTQEYVGTLGSSAIKVGGYEAAATGITEKSAVEKGLDVKTTCIEVPNHSNYYGVQEKIMIKLVYDRKTKVLYGAQLFGKKETVLRATGLAVAIHAKMTTQELGFVDFAYAPPFSSTWEALNVVANTAK</sequence>
<dbReference type="OrthoDB" id="9802028at2"/>
<dbReference type="GO" id="GO:0016491">
    <property type="term" value="F:oxidoreductase activity"/>
    <property type="evidence" value="ECO:0007669"/>
    <property type="project" value="UniProtKB-KW"/>
</dbReference>
<evidence type="ECO:0000313" key="11">
    <source>
        <dbReference type="Proteomes" id="UP000192477"/>
    </source>
</evidence>